<evidence type="ECO:0000313" key="3">
    <source>
        <dbReference type="Proteomes" id="UP001642360"/>
    </source>
</evidence>
<dbReference type="AlphaFoldDB" id="A0ABC8SB06"/>
<proteinExistence type="predicted"/>
<organism evidence="2 3">
    <name type="scientific">Ilex paraguariensis</name>
    <name type="common">yerba mate</name>
    <dbReference type="NCBI Taxonomy" id="185542"/>
    <lineage>
        <taxon>Eukaryota</taxon>
        <taxon>Viridiplantae</taxon>
        <taxon>Streptophyta</taxon>
        <taxon>Embryophyta</taxon>
        <taxon>Tracheophyta</taxon>
        <taxon>Spermatophyta</taxon>
        <taxon>Magnoliopsida</taxon>
        <taxon>eudicotyledons</taxon>
        <taxon>Gunneridae</taxon>
        <taxon>Pentapetalae</taxon>
        <taxon>asterids</taxon>
        <taxon>campanulids</taxon>
        <taxon>Aquifoliales</taxon>
        <taxon>Aquifoliaceae</taxon>
        <taxon>Ilex</taxon>
    </lineage>
</organism>
<feature type="region of interest" description="Disordered" evidence="1">
    <location>
        <begin position="1"/>
        <end position="22"/>
    </location>
</feature>
<evidence type="ECO:0000256" key="1">
    <source>
        <dbReference type="SAM" id="MobiDB-lite"/>
    </source>
</evidence>
<sequence length="106" mass="11455">MHSLQGVTEYAASTDVQSNFESDPPKLLVEEVGETTAEIVPIFISNHSTSFSYLPMHTDDPSVPDTPIIHPSGDEFGKLYEILGANEGSLRRHQSELGGVELGGDL</sequence>
<evidence type="ECO:0000313" key="2">
    <source>
        <dbReference type="EMBL" id="CAK9154000.1"/>
    </source>
</evidence>
<feature type="non-terminal residue" evidence="2">
    <location>
        <position position="106"/>
    </location>
</feature>
<gene>
    <name evidence="2" type="ORF">ILEXP_LOCUS22300</name>
</gene>
<keyword evidence="3" id="KW-1185">Reference proteome</keyword>
<name>A0ABC8SB06_9AQUA</name>
<dbReference type="EMBL" id="CAUOFW020002473">
    <property type="protein sequence ID" value="CAK9154000.1"/>
    <property type="molecule type" value="Genomic_DNA"/>
</dbReference>
<accession>A0ABC8SB06</accession>
<comment type="caution">
    <text evidence="2">The sequence shown here is derived from an EMBL/GenBank/DDBJ whole genome shotgun (WGS) entry which is preliminary data.</text>
</comment>
<dbReference type="Proteomes" id="UP001642360">
    <property type="component" value="Unassembled WGS sequence"/>
</dbReference>
<protein>
    <submittedName>
        <fullName evidence="2">Uncharacterized protein</fullName>
    </submittedName>
</protein>
<reference evidence="2 3" key="1">
    <citation type="submission" date="2024-02" db="EMBL/GenBank/DDBJ databases">
        <authorList>
            <person name="Vignale AGUSTIN F."/>
            <person name="Sosa J E."/>
            <person name="Modenutti C."/>
        </authorList>
    </citation>
    <scope>NUCLEOTIDE SEQUENCE [LARGE SCALE GENOMIC DNA]</scope>
</reference>